<dbReference type="InterPro" id="IPR013078">
    <property type="entry name" value="His_Pase_superF_clade-1"/>
</dbReference>
<dbReference type="Proteomes" id="UP000007812">
    <property type="component" value="Chromosome"/>
</dbReference>
<protein>
    <submittedName>
        <fullName evidence="4">Phosphohistidine phosphatase, SixA</fullName>
    </submittedName>
</protein>
<dbReference type="KEGG" id="mcn:Mcup_1196"/>
<evidence type="ECO:0000313" key="5">
    <source>
        <dbReference type="Proteomes" id="UP000007812"/>
    </source>
</evidence>
<reference evidence="4 5" key="1">
    <citation type="journal article" date="2011" name="J. Bacteriol.">
        <title>Complete genome sequence of Metallosphaera cuprina, a metal sulfide-oxidizing archaeon from a hot spring.</title>
        <authorList>
            <person name="Liu L.J."/>
            <person name="You X.Y."/>
            <person name="Zheng H."/>
            <person name="Wang S."/>
            <person name="Jiang C.Y."/>
            <person name="Liu S.J."/>
        </authorList>
    </citation>
    <scope>NUCLEOTIDE SEQUENCE [LARGE SCALE GENOMIC DNA]</scope>
    <source>
        <strain evidence="4 5">Ar-4</strain>
    </source>
</reference>
<dbReference type="eggNOG" id="arCOG01992">
    <property type="taxonomic scope" value="Archaea"/>
</dbReference>
<keyword evidence="5" id="KW-1185">Reference proteome</keyword>
<dbReference type="SMART" id="SM00855">
    <property type="entry name" value="PGAM"/>
    <property type="match status" value="1"/>
</dbReference>
<dbReference type="InterPro" id="IPR051021">
    <property type="entry name" value="Mito_Ser/Thr_phosphatase"/>
</dbReference>
<feature type="region of interest" description="Disordered" evidence="3">
    <location>
        <begin position="1"/>
        <end position="24"/>
    </location>
</feature>
<evidence type="ECO:0000256" key="3">
    <source>
        <dbReference type="SAM" id="MobiDB-lite"/>
    </source>
</evidence>
<gene>
    <name evidence="4" type="ordered locus">Mcup_1196</name>
</gene>
<dbReference type="GO" id="GO:0005737">
    <property type="term" value="C:cytoplasm"/>
    <property type="evidence" value="ECO:0007669"/>
    <property type="project" value="InterPro"/>
</dbReference>
<sequence>MTTLIIVRHGESEPQNEGTSDKDRQLVKKGVKQMKRIAEFLEEMDYEPTQAFTSPLIRAVQSAEVILDEMGLKLKAETLNDLLPDEDPSPLAEKLKMMQGTVLIVGHEPQLSKLIKSLTSGEVELKRGGLAIVEIDQVEGSSKLEMLITQKALKLI</sequence>
<organism evidence="4 5">
    <name type="scientific">Metallosphaera cuprina (strain Ar-4)</name>
    <dbReference type="NCBI Taxonomy" id="1006006"/>
    <lineage>
        <taxon>Archaea</taxon>
        <taxon>Thermoproteota</taxon>
        <taxon>Thermoprotei</taxon>
        <taxon>Sulfolobales</taxon>
        <taxon>Sulfolobaceae</taxon>
        <taxon>Metallosphaera</taxon>
    </lineage>
</organism>
<dbReference type="GO" id="GO:0101006">
    <property type="term" value="F:protein histidine phosphatase activity"/>
    <property type="evidence" value="ECO:0007669"/>
    <property type="project" value="InterPro"/>
</dbReference>
<dbReference type="Pfam" id="PF00300">
    <property type="entry name" value="His_Phos_1"/>
    <property type="match status" value="1"/>
</dbReference>
<accession>F4G3A3</accession>
<dbReference type="EMBL" id="CP002656">
    <property type="protein sequence ID" value="AEB95301.1"/>
    <property type="molecule type" value="Genomic_DNA"/>
</dbReference>
<proteinExistence type="predicted"/>
<dbReference type="SUPFAM" id="SSF53254">
    <property type="entry name" value="Phosphoglycerate mutase-like"/>
    <property type="match status" value="1"/>
</dbReference>
<dbReference type="CDD" id="cd07067">
    <property type="entry name" value="HP_PGM_like"/>
    <property type="match status" value="1"/>
</dbReference>
<dbReference type="Gene3D" id="3.40.50.1240">
    <property type="entry name" value="Phosphoglycerate mutase-like"/>
    <property type="match status" value="1"/>
</dbReference>
<dbReference type="InterPro" id="IPR004449">
    <property type="entry name" value="SixA"/>
</dbReference>
<dbReference type="InterPro" id="IPR029033">
    <property type="entry name" value="His_PPase_superfam"/>
</dbReference>
<name>F4G3A3_METCR</name>
<evidence type="ECO:0000256" key="2">
    <source>
        <dbReference type="PIRSR" id="PIRSR613078-2"/>
    </source>
</evidence>
<feature type="binding site" evidence="2">
    <location>
        <position position="58"/>
    </location>
    <ligand>
        <name>substrate</name>
    </ligand>
</feature>
<dbReference type="OrthoDB" id="304253at2157"/>
<keyword evidence="1" id="KW-0378">Hydrolase</keyword>
<dbReference type="AlphaFoldDB" id="F4G3A3"/>
<dbReference type="GeneID" id="10493387"/>
<evidence type="ECO:0000313" key="4">
    <source>
        <dbReference type="EMBL" id="AEB95301.1"/>
    </source>
</evidence>
<dbReference type="PATRIC" id="fig|1006006.8.peg.1192"/>
<dbReference type="PANTHER" id="PTHR20935">
    <property type="entry name" value="PHOSPHOGLYCERATE MUTASE-RELATED"/>
    <property type="match status" value="1"/>
</dbReference>
<dbReference type="NCBIfam" id="TIGR00249">
    <property type="entry name" value="sixA"/>
    <property type="match status" value="1"/>
</dbReference>
<dbReference type="RefSeq" id="WP_013737799.1">
    <property type="nucleotide sequence ID" value="NC_015435.1"/>
</dbReference>
<dbReference type="HOGENOM" id="CLU_084603_3_1_2"/>
<evidence type="ECO:0000256" key="1">
    <source>
        <dbReference type="ARBA" id="ARBA00022801"/>
    </source>
</evidence>
<dbReference type="STRING" id="1006006.Mcup_1196"/>